<gene>
    <name evidence="9" type="ORF">HPP92_008965</name>
</gene>
<evidence type="ECO:0000256" key="6">
    <source>
        <dbReference type="ARBA" id="ARBA00023002"/>
    </source>
</evidence>
<comment type="cofactor">
    <cofactor evidence="1">
        <name>heme</name>
        <dbReference type="ChEBI" id="CHEBI:30413"/>
    </cofactor>
</comment>
<evidence type="ECO:0000256" key="5">
    <source>
        <dbReference type="ARBA" id="ARBA00022857"/>
    </source>
</evidence>
<sequence length="206" mass="23745">MDPALLFVILTVFCSTLFLTAIKRWNSHRLPLPPGPKGLPLLGYLTQLGPLPHQTFHRLSEKYGPLLHVRLGVVPVVVPCTATVAEKLLRNDIKFVNRPKNSSAEHVAYNYQDIGFLPYGPKWRMQRRLCSLHLFSSKALDDFQHSRQSELARLVYSMAEQSGRALRRRWTSARSWRNVSATRCLCFWLAAECSRRVRRWKSSGTW</sequence>
<dbReference type="Pfam" id="PF00067">
    <property type="entry name" value="p450"/>
    <property type="match status" value="1"/>
</dbReference>
<dbReference type="GO" id="GO:0004497">
    <property type="term" value="F:monooxygenase activity"/>
    <property type="evidence" value="ECO:0007669"/>
    <property type="project" value="UniProtKB-KW"/>
</dbReference>
<dbReference type="GO" id="GO:0020037">
    <property type="term" value="F:heme binding"/>
    <property type="evidence" value="ECO:0007669"/>
    <property type="project" value="InterPro"/>
</dbReference>
<evidence type="ECO:0000313" key="10">
    <source>
        <dbReference type="Proteomes" id="UP000636800"/>
    </source>
</evidence>
<evidence type="ECO:0000256" key="2">
    <source>
        <dbReference type="ARBA" id="ARBA00010617"/>
    </source>
</evidence>
<dbReference type="PRINTS" id="PR00463">
    <property type="entry name" value="EP450I"/>
</dbReference>
<keyword evidence="6" id="KW-0560">Oxidoreductase</keyword>
<keyword evidence="5" id="KW-0521">NADP</keyword>
<dbReference type="InterPro" id="IPR001128">
    <property type="entry name" value="Cyt_P450"/>
</dbReference>
<protein>
    <submittedName>
        <fullName evidence="9">Uncharacterized protein</fullName>
    </submittedName>
</protein>
<accession>A0A835V6I2</accession>
<dbReference type="PANTHER" id="PTHR47944">
    <property type="entry name" value="CYTOCHROME P450 98A9"/>
    <property type="match status" value="1"/>
</dbReference>
<comment type="caution">
    <text evidence="9">The sequence shown here is derived from an EMBL/GenBank/DDBJ whole genome shotgun (WGS) entry which is preliminary data.</text>
</comment>
<dbReference type="GO" id="GO:0005506">
    <property type="term" value="F:iron ion binding"/>
    <property type="evidence" value="ECO:0007669"/>
    <property type="project" value="InterPro"/>
</dbReference>
<dbReference type="PANTHER" id="PTHR47944:SF18">
    <property type="entry name" value="FLAVONOID 3'-MONOOXYGENASE"/>
    <property type="match status" value="1"/>
</dbReference>
<keyword evidence="10" id="KW-1185">Reference proteome</keyword>
<dbReference type="OrthoDB" id="10251424at2759"/>
<keyword evidence="7" id="KW-0408">Iron</keyword>
<evidence type="ECO:0000256" key="7">
    <source>
        <dbReference type="ARBA" id="ARBA00023004"/>
    </source>
</evidence>
<evidence type="ECO:0000313" key="9">
    <source>
        <dbReference type="EMBL" id="KAG0484886.1"/>
    </source>
</evidence>
<evidence type="ECO:0000256" key="1">
    <source>
        <dbReference type="ARBA" id="ARBA00001971"/>
    </source>
</evidence>
<evidence type="ECO:0000256" key="3">
    <source>
        <dbReference type="ARBA" id="ARBA00022617"/>
    </source>
</evidence>
<dbReference type="InterPro" id="IPR002401">
    <property type="entry name" value="Cyt_P450_E_grp-I"/>
</dbReference>
<evidence type="ECO:0000256" key="4">
    <source>
        <dbReference type="ARBA" id="ARBA00022723"/>
    </source>
</evidence>
<dbReference type="Gene3D" id="1.10.630.10">
    <property type="entry name" value="Cytochrome P450"/>
    <property type="match status" value="1"/>
</dbReference>
<proteinExistence type="inferred from homology"/>
<keyword evidence="4" id="KW-0479">Metal-binding</keyword>
<dbReference type="Proteomes" id="UP000636800">
    <property type="component" value="Unassembled WGS sequence"/>
</dbReference>
<keyword evidence="3" id="KW-0349">Heme</keyword>
<keyword evidence="8" id="KW-0503">Monooxygenase</keyword>
<dbReference type="InterPro" id="IPR036396">
    <property type="entry name" value="Cyt_P450_sf"/>
</dbReference>
<dbReference type="SUPFAM" id="SSF48264">
    <property type="entry name" value="Cytochrome P450"/>
    <property type="match status" value="1"/>
</dbReference>
<evidence type="ECO:0000256" key="8">
    <source>
        <dbReference type="ARBA" id="ARBA00023033"/>
    </source>
</evidence>
<name>A0A835V6I2_VANPL</name>
<reference evidence="9 10" key="1">
    <citation type="journal article" date="2020" name="Nat. Food">
        <title>A phased Vanilla planifolia genome enables genetic improvement of flavour and production.</title>
        <authorList>
            <person name="Hasing T."/>
            <person name="Tang H."/>
            <person name="Brym M."/>
            <person name="Khazi F."/>
            <person name="Huang T."/>
            <person name="Chambers A.H."/>
        </authorList>
    </citation>
    <scope>NUCLEOTIDE SEQUENCE [LARGE SCALE GENOMIC DNA]</scope>
    <source>
        <tissue evidence="9">Leaf</tissue>
    </source>
</reference>
<dbReference type="EMBL" id="JADCNL010000004">
    <property type="protein sequence ID" value="KAG0484886.1"/>
    <property type="molecule type" value="Genomic_DNA"/>
</dbReference>
<dbReference type="GO" id="GO:0016705">
    <property type="term" value="F:oxidoreductase activity, acting on paired donors, with incorporation or reduction of molecular oxygen"/>
    <property type="evidence" value="ECO:0007669"/>
    <property type="project" value="InterPro"/>
</dbReference>
<comment type="similarity">
    <text evidence="2">Belongs to the cytochrome P450 family.</text>
</comment>
<organism evidence="9 10">
    <name type="scientific">Vanilla planifolia</name>
    <name type="common">Vanilla</name>
    <dbReference type="NCBI Taxonomy" id="51239"/>
    <lineage>
        <taxon>Eukaryota</taxon>
        <taxon>Viridiplantae</taxon>
        <taxon>Streptophyta</taxon>
        <taxon>Embryophyta</taxon>
        <taxon>Tracheophyta</taxon>
        <taxon>Spermatophyta</taxon>
        <taxon>Magnoliopsida</taxon>
        <taxon>Liliopsida</taxon>
        <taxon>Asparagales</taxon>
        <taxon>Orchidaceae</taxon>
        <taxon>Vanilloideae</taxon>
        <taxon>Vanilleae</taxon>
        <taxon>Vanilla</taxon>
    </lineage>
</organism>
<dbReference type="AlphaFoldDB" id="A0A835V6I2"/>